<accession>A0AAD8ENT5</accession>
<reference evidence="1" key="2">
    <citation type="submission" date="2023-05" db="EMBL/GenBank/DDBJ databases">
        <authorList>
            <person name="Fouks B."/>
        </authorList>
    </citation>
    <scope>NUCLEOTIDE SEQUENCE</scope>
    <source>
        <strain evidence="1">Stay&amp;Tobe</strain>
        <tissue evidence="1">Testes</tissue>
    </source>
</reference>
<comment type="caution">
    <text evidence="1">The sequence shown here is derived from an EMBL/GenBank/DDBJ whole genome shotgun (WGS) entry which is preliminary data.</text>
</comment>
<name>A0AAD8ENT5_DIPPU</name>
<evidence type="ECO:0000313" key="1">
    <source>
        <dbReference type="EMBL" id="KAJ9597028.1"/>
    </source>
</evidence>
<sequence>FYIMMMDLDVNKSLHNIGTRSFTCISISEFRLILNVDKTVIATSITISKAEREDSEIRKKETIRFLVSLFLRALRSEEGALVMVLKVVAMERWMENSSLRPNFIFMQIQRDKIKIKFS</sequence>
<evidence type="ECO:0000313" key="2">
    <source>
        <dbReference type="Proteomes" id="UP001233999"/>
    </source>
</evidence>
<gene>
    <name evidence="1" type="ORF">L9F63_011971</name>
</gene>
<dbReference type="EMBL" id="JASPKZ010001948">
    <property type="protein sequence ID" value="KAJ9597028.1"/>
    <property type="molecule type" value="Genomic_DNA"/>
</dbReference>
<proteinExistence type="predicted"/>
<feature type="non-terminal residue" evidence="1">
    <location>
        <position position="118"/>
    </location>
</feature>
<dbReference type="AlphaFoldDB" id="A0AAD8ENT5"/>
<dbReference type="Proteomes" id="UP001233999">
    <property type="component" value="Unassembled WGS sequence"/>
</dbReference>
<feature type="non-terminal residue" evidence="1">
    <location>
        <position position="1"/>
    </location>
</feature>
<reference evidence="1" key="1">
    <citation type="journal article" date="2023" name="IScience">
        <title>Live-bearing cockroach genome reveals convergent evolutionary mechanisms linked to viviparity in insects and beyond.</title>
        <authorList>
            <person name="Fouks B."/>
            <person name="Harrison M.C."/>
            <person name="Mikhailova A.A."/>
            <person name="Marchal E."/>
            <person name="English S."/>
            <person name="Carruthers M."/>
            <person name="Jennings E.C."/>
            <person name="Chiamaka E.L."/>
            <person name="Frigard R.A."/>
            <person name="Pippel M."/>
            <person name="Attardo G.M."/>
            <person name="Benoit J.B."/>
            <person name="Bornberg-Bauer E."/>
            <person name="Tobe S.S."/>
        </authorList>
    </citation>
    <scope>NUCLEOTIDE SEQUENCE</scope>
    <source>
        <strain evidence="1">Stay&amp;Tobe</strain>
    </source>
</reference>
<keyword evidence="2" id="KW-1185">Reference proteome</keyword>
<protein>
    <submittedName>
        <fullName evidence="1">Uncharacterized protein</fullName>
    </submittedName>
</protein>
<organism evidence="1 2">
    <name type="scientific">Diploptera punctata</name>
    <name type="common">Pacific beetle cockroach</name>
    <dbReference type="NCBI Taxonomy" id="6984"/>
    <lineage>
        <taxon>Eukaryota</taxon>
        <taxon>Metazoa</taxon>
        <taxon>Ecdysozoa</taxon>
        <taxon>Arthropoda</taxon>
        <taxon>Hexapoda</taxon>
        <taxon>Insecta</taxon>
        <taxon>Pterygota</taxon>
        <taxon>Neoptera</taxon>
        <taxon>Polyneoptera</taxon>
        <taxon>Dictyoptera</taxon>
        <taxon>Blattodea</taxon>
        <taxon>Blaberoidea</taxon>
        <taxon>Blaberidae</taxon>
        <taxon>Diplopterinae</taxon>
        <taxon>Diploptera</taxon>
    </lineage>
</organism>